<feature type="chain" id="PRO_5014392740" evidence="1">
    <location>
        <begin position="26"/>
        <end position="127"/>
    </location>
</feature>
<evidence type="ECO:0000313" key="3">
    <source>
        <dbReference type="Proteomes" id="UP000235672"/>
    </source>
</evidence>
<gene>
    <name evidence="2" type="ORF">NA56DRAFT_756520</name>
</gene>
<evidence type="ECO:0000256" key="1">
    <source>
        <dbReference type="SAM" id="SignalP"/>
    </source>
</evidence>
<organism evidence="2 3">
    <name type="scientific">Hyaloscypha hepaticicola</name>
    <dbReference type="NCBI Taxonomy" id="2082293"/>
    <lineage>
        <taxon>Eukaryota</taxon>
        <taxon>Fungi</taxon>
        <taxon>Dikarya</taxon>
        <taxon>Ascomycota</taxon>
        <taxon>Pezizomycotina</taxon>
        <taxon>Leotiomycetes</taxon>
        <taxon>Helotiales</taxon>
        <taxon>Hyaloscyphaceae</taxon>
        <taxon>Hyaloscypha</taxon>
    </lineage>
</organism>
<feature type="signal peptide" evidence="1">
    <location>
        <begin position="1"/>
        <end position="25"/>
    </location>
</feature>
<proteinExistence type="predicted"/>
<keyword evidence="1" id="KW-0732">Signal</keyword>
<evidence type="ECO:0000313" key="2">
    <source>
        <dbReference type="EMBL" id="PMD12512.1"/>
    </source>
</evidence>
<reference evidence="2 3" key="1">
    <citation type="submission" date="2016-05" db="EMBL/GenBank/DDBJ databases">
        <title>A degradative enzymes factory behind the ericoid mycorrhizal symbiosis.</title>
        <authorList>
            <consortium name="DOE Joint Genome Institute"/>
            <person name="Martino E."/>
            <person name="Morin E."/>
            <person name="Grelet G."/>
            <person name="Kuo A."/>
            <person name="Kohler A."/>
            <person name="Daghino S."/>
            <person name="Barry K."/>
            <person name="Choi C."/>
            <person name="Cichocki N."/>
            <person name="Clum A."/>
            <person name="Copeland A."/>
            <person name="Hainaut M."/>
            <person name="Haridas S."/>
            <person name="Labutti K."/>
            <person name="Lindquist E."/>
            <person name="Lipzen A."/>
            <person name="Khouja H.-R."/>
            <person name="Murat C."/>
            <person name="Ohm R."/>
            <person name="Olson A."/>
            <person name="Spatafora J."/>
            <person name="Veneault-Fourrey C."/>
            <person name="Henrissat B."/>
            <person name="Grigoriev I."/>
            <person name="Martin F."/>
            <person name="Perotto S."/>
        </authorList>
    </citation>
    <scope>NUCLEOTIDE SEQUENCE [LARGE SCALE GENOMIC DNA]</scope>
    <source>
        <strain evidence="2 3">UAMH 7357</strain>
    </source>
</reference>
<dbReference type="EMBL" id="KZ613548">
    <property type="protein sequence ID" value="PMD12512.1"/>
    <property type="molecule type" value="Genomic_DNA"/>
</dbReference>
<dbReference type="AlphaFoldDB" id="A0A2J6PEP6"/>
<protein>
    <submittedName>
        <fullName evidence="2">Uncharacterized protein</fullName>
    </submittedName>
</protein>
<dbReference type="Proteomes" id="UP000235672">
    <property type="component" value="Unassembled WGS sequence"/>
</dbReference>
<accession>A0A2J6PEP6</accession>
<sequence length="127" mass="14398">MRRYLARSVLLVIDPILCYPPFANAAKSFVKRELSLSDTTCYPEKALVDQSYRTALLPRGLAHPNRFVFREARFVKPYKLTDRSGGSNSALNDCREEEWIGGPEIELEVWDIVGLEVMPLNCDCGLC</sequence>
<keyword evidence="3" id="KW-1185">Reference proteome</keyword>
<name>A0A2J6PEP6_9HELO</name>